<dbReference type="AlphaFoldDB" id="A0A8H3ISB5"/>
<keyword evidence="10" id="KW-1185">Reference proteome</keyword>
<reference evidence="9" key="1">
    <citation type="submission" date="2021-03" db="EMBL/GenBank/DDBJ databases">
        <authorList>
            <person name="Tagirdzhanova G."/>
        </authorList>
    </citation>
    <scope>NUCLEOTIDE SEQUENCE</scope>
</reference>
<dbReference type="PANTHER" id="PTHR33048">
    <property type="entry name" value="PTH11-LIKE INTEGRAL MEMBRANE PROTEIN (AFU_ORTHOLOGUE AFUA_5G11245)"/>
    <property type="match status" value="1"/>
</dbReference>
<evidence type="ECO:0000256" key="1">
    <source>
        <dbReference type="ARBA" id="ARBA00004141"/>
    </source>
</evidence>
<dbReference type="Pfam" id="PF20684">
    <property type="entry name" value="Fung_rhodopsin"/>
    <property type="match status" value="1"/>
</dbReference>
<proteinExistence type="inferred from homology"/>
<evidence type="ECO:0000256" key="3">
    <source>
        <dbReference type="ARBA" id="ARBA00022989"/>
    </source>
</evidence>
<feature type="compositionally biased region" description="Basic and acidic residues" evidence="6">
    <location>
        <begin position="354"/>
        <end position="363"/>
    </location>
</feature>
<feature type="compositionally biased region" description="Polar residues" evidence="6">
    <location>
        <begin position="336"/>
        <end position="350"/>
    </location>
</feature>
<evidence type="ECO:0000256" key="2">
    <source>
        <dbReference type="ARBA" id="ARBA00022692"/>
    </source>
</evidence>
<dbReference type="Proteomes" id="UP000664203">
    <property type="component" value="Unassembled WGS sequence"/>
</dbReference>
<comment type="caution">
    <text evidence="9">The sequence shown here is derived from an EMBL/GenBank/DDBJ whole genome shotgun (WGS) entry which is preliminary data.</text>
</comment>
<dbReference type="EMBL" id="CAJPDR010000205">
    <property type="protein sequence ID" value="CAF9925595.1"/>
    <property type="molecule type" value="Genomic_DNA"/>
</dbReference>
<evidence type="ECO:0000256" key="7">
    <source>
        <dbReference type="SAM" id="Phobius"/>
    </source>
</evidence>
<evidence type="ECO:0000259" key="8">
    <source>
        <dbReference type="Pfam" id="PF20684"/>
    </source>
</evidence>
<dbReference type="InterPro" id="IPR049326">
    <property type="entry name" value="Rhodopsin_dom_fungi"/>
</dbReference>
<protein>
    <recommendedName>
        <fullName evidence="8">Rhodopsin domain-containing protein</fullName>
    </recommendedName>
</protein>
<dbReference type="OrthoDB" id="5342292at2759"/>
<name>A0A8H3ISB5_9LECA</name>
<dbReference type="GO" id="GO:0016020">
    <property type="term" value="C:membrane"/>
    <property type="evidence" value="ECO:0007669"/>
    <property type="project" value="UniProtKB-SubCell"/>
</dbReference>
<evidence type="ECO:0000313" key="10">
    <source>
        <dbReference type="Proteomes" id="UP000664203"/>
    </source>
</evidence>
<gene>
    <name evidence="9" type="ORF">ALECFALPRED_003175</name>
</gene>
<evidence type="ECO:0000256" key="4">
    <source>
        <dbReference type="ARBA" id="ARBA00023136"/>
    </source>
</evidence>
<feature type="transmembrane region" description="Helical" evidence="7">
    <location>
        <begin position="190"/>
        <end position="212"/>
    </location>
</feature>
<evidence type="ECO:0000256" key="6">
    <source>
        <dbReference type="SAM" id="MobiDB-lite"/>
    </source>
</evidence>
<feature type="domain" description="Rhodopsin" evidence="8">
    <location>
        <begin position="52"/>
        <end position="282"/>
    </location>
</feature>
<keyword evidence="4 7" id="KW-0472">Membrane</keyword>
<feature type="transmembrane region" description="Helical" evidence="7">
    <location>
        <begin position="72"/>
        <end position="92"/>
    </location>
</feature>
<dbReference type="PANTHER" id="PTHR33048:SF160">
    <property type="entry name" value="SAT4 FAMILY MEMBRANE PROTEIN"/>
    <property type="match status" value="1"/>
</dbReference>
<comment type="similarity">
    <text evidence="5">Belongs to the SAT4 family.</text>
</comment>
<accession>A0A8H3ISB5</accession>
<feature type="transmembrane region" description="Helical" evidence="7">
    <location>
        <begin position="104"/>
        <end position="126"/>
    </location>
</feature>
<organism evidence="9 10">
    <name type="scientific">Alectoria fallacina</name>
    <dbReference type="NCBI Taxonomy" id="1903189"/>
    <lineage>
        <taxon>Eukaryota</taxon>
        <taxon>Fungi</taxon>
        <taxon>Dikarya</taxon>
        <taxon>Ascomycota</taxon>
        <taxon>Pezizomycotina</taxon>
        <taxon>Lecanoromycetes</taxon>
        <taxon>OSLEUM clade</taxon>
        <taxon>Lecanoromycetidae</taxon>
        <taxon>Lecanorales</taxon>
        <taxon>Lecanorineae</taxon>
        <taxon>Parmeliaceae</taxon>
        <taxon>Alectoria</taxon>
    </lineage>
</organism>
<feature type="transmembrane region" description="Helical" evidence="7">
    <location>
        <begin position="33"/>
        <end position="52"/>
    </location>
</feature>
<feature type="region of interest" description="Disordered" evidence="6">
    <location>
        <begin position="329"/>
        <end position="370"/>
    </location>
</feature>
<feature type="transmembrane region" description="Helical" evidence="7">
    <location>
        <begin position="224"/>
        <end position="249"/>
    </location>
</feature>
<keyword evidence="2 7" id="KW-0812">Transmembrane</keyword>
<evidence type="ECO:0000313" key="9">
    <source>
        <dbReference type="EMBL" id="CAF9925595.1"/>
    </source>
</evidence>
<feature type="transmembrane region" description="Helical" evidence="7">
    <location>
        <begin position="138"/>
        <end position="155"/>
    </location>
</feature>
<dbReference type="InterPro" id="IPR052337">
    <property type="entry name" value="SAT4-like"/>
</dbReference>
<comment type="subcellular location">
    <subcellularLocation>
        <location evidence="1">Membrane</location>
        <topology evidence="1">Multi-pass membrane protein</topology>
    </subcellularLocation>
</comment>
<sequence length="370" mass="41284">MDLPHGVPLDQLPGLTPPPGVTPNFVNPDNEQATIIATLAVCLPVATLFTALRMYSKIFIIKSIALEDYASVIAWAIYVAFVALSAITLQYGDGIHQWDVPLSNIANIIDILYCPLILATKLAILLQIEHVFVTSRSSIRFYLVQFLIWNNTIYYTTHMFLTAFQCSPRAKIWNPLLPGHCFTDSYTLEFVTTVLNVISDVAVLVMPVLWVWKLQMAWKRKLGLSLIFASGVLACLSSILRLFAFLRWGKETDVTWYLLYDRLWTDGEITSGIICGCLPTLPRAFIDIRSKISDAVSSYRGSEVGDSGGSQLKKLRALGVKRPSASIPHSDGYLELTNQNGGRNNRQTFPMSKRSAEHSESESKLTYTIV</sequence>
<evidence type="ECO:0000256" key="5">
    <source>
        <dbReference type="ARBA" id="ARBA00038359"/>
    </source>
</evidence>
<keyword evidence="3 7" id="KW-1133">Transmembrane helix</keyword>